<evidence type="ECO:0000256" key="8">
    <source>
        <dbReference type="ARBA" id="ARBA00023012"/>
    </source>
</evidence>
<dbReference type="RefSeq" id="WP_244728937.1">
    <property type="nucleotide sequence ID" value="NZ_CP095045.1"/>
</dbReference>
<feature type="transmembrane region" description="Helical" evidence="9">
    <location>
        <begin position="121"/>
        <end position="140"/>
    </location>
</feature>
<comment type="catalytic activity">
    <reaction evidence="1">
        <text>ATP + protein L-histidine = ADP + protein N-phospho-L-histidine.</text>
        <dbReference type="EC" id="2.7.13.3"/>
    </reaction>
</comment>
<evidence type="ECO:0000256" key="3">
    <source>
        <dbReference type="ARBA" id="ARBA00022553"/>
    </source>
</evidence>
<dbReference type="GO" id="GO:0016301">
    <property type="term" value="F:kinase activity"/>
    <property type="evidence" value="ECO:0007669"/>
    <property type="project" value="UniProtKB-KW"/>
</dbReference>
<keyword evidence="4" id="KW-0808">Transferase</keyword>
<evidence type="ECO:0000256" key="5">
    <source>
        <dbReference type="ARBA" id="ARBA00022741"/>
    </source>
</evidence>
<keyword evidence="5" id="KW-0547">Nucleotide-binding</keyword>
<keyword evidence="6 11" id="KW-0418">Kinase</keyword>
<sequence>MSRSWEPEEGEPERRPPLRPWQIALVYLAIAVILAALGLGGIWSDLSLLPQRPAGWWMLATAIPAAATVLLRRRAPWIGLALAVAVAVVDVLTVGGLVPLLAVLELLHAGILVLSPARRRIVLRGIVVVTIAGAVLAQLVTGDPRATILIGLQLGALLGMTYWYANSVAQSTELVALYRERAADLARLAALDRSAAVSAERDRVARELHDVVAGHVAAVAIRAEATLSSGDPAQPGPADDRAALRAVRDSSLAAHAALRDLIGVLRADAAEPPRPCPAPGRDRLPELVAEARRSGLEVEFADDGAVALETEADGALGQIVREALANAARHDAGATARVRVAASERAADGGEPRPGVGVMIATRGGRPLPHPELRGSGLGLRLLDERVRALGGDFAAGPDGGGWSVSAWLPAAGPRS</sequence>
<dbReference type="Pfam" id="PF07730">
    <property type="entry name" value="HisKA_3"/>
    <property type="match status" value="1"/>
</dbReference>
<dbReference type="SUPFAM" id="SSF55874">
    <property type="entry name" value="ATPase domain of HSP90 chaperone/DNA topoisomerase II/histidine kinase"/>
    <property type="match status" value="1"/>
</dbReference>
<reference evidence="11 12" key="1">
    <citation type="submission" date="2022-04" db="EMBL/GenBank/DDBJ databases">
        <title>Leucobacter sp. isolated from rhizosphere of garlic.</title>
        <authorList>
            <person name="Won M."/>
            <person name="Lee C.-M."/>
            <person name="Woen H.-Y."/>
            <person name="Kwon S.-W."/>
        </authorList>
    </citation>
    <scope>NUCLEOTIDE SEQUENCE [LARGE SCALE GENOMIC DNA]</scope>
    <source>
        <strain evidence="11 12">H21R-40</strain>
    </source>
</reference>
<dbReference type="CDD" id="cd16917">
    <property type="entry name" value="HATPase_UhpB-NarQ-NarX-like"/>
    <property type="match status" value="1"/>
</dbReference>
<evidence type="ECO:0000256" key="1">
    <source>
        <dbReference type="ARBA" id="ARBA00000085"/>
    </source>
</evidence>
<evidence type="ECO:0000256" key="9">
    <source>
        <dbReference type="SAM" id="Phobius"/>
    </source>
</evidence>
<keyword evidence="7" id="KW-0067">ATP-binding</keyword>
<dbReference type="InterPro" id="IPR036890">
    <property type="entry name" value="HATPase_C_sf"/>
</dbReference>
<keyword evidence="9" id="KW-0812">Transmembrane</keyword>
<dbReference type="InterPro" id="IPR050482">
    <property type="entry name" value="Sensor_HK_TwoCompSys"/>
</dbReference>
<dbReference type="PANTHER" id="PTHR24421:SF10">
    <property type="entry name" value="NITRATE_NITRITE SENSOR PROTEIN NARQ"/>
    <property type="match status" value="1"/>
</dbReference>
<dbReference type="InterPro" id="IPR011712">
    <property type="entry name" value="Sig_transdc_His_kin_sub3_dim/P"/>
</dbReference>
<evidence type="ECO:0000256" key="4">
    <source>
        <dbReference type="ARBA" id="ARBA00022679"/>
    </source>
</evidence>
<organism evidence="11 12">
    <name type="scientific">Leucobacter allii</name>
    <dbReference type="NCBI Taxonomy" id="2932247"/>
    <lineage>
        <taxon>Bacteria</taxon>
        <taxon>Bacillati</taxon>
        <taxon>Actinomycetota</taxon>
        <taxon>Actinomycetes</taxon>
        <taxon>Micrococcales</taxon>
        <taxon>Microbacteriaceae</taxon>
        <taxon>Leucobacter</taxon>
    </lineage>
</organism>
<dbReference type="Gene3D" id="3.30.565.10">
    <property type="entry name" value="Histidine kinase-like ATPase, C-terminal domain"/>
    <property type="match status" value="1"/>
</dbReference>
<proteinExistence type="predicted"/>
<dbReference type="PANTHER" id="PTHR24421">
    <property type="entry name" value="NITRATE/NITRITE SENSOR PROTEIN NARX-RELATED"/>
    <property type="match status" value="1"/>
</dbReference>
<evidence type="ECO:0000259" key="10">
    <source>
        <dbReference type="Pfam" id="PF07730"/>
    </source>
</evidence>
<gene>
    <name evidence="11" type="ORF">MUN78_03985</name>
</gene>
<keyword evidence="9" id="KW-1133">Transmembrane helix</keyword>
<feature type="domain" description="Signal transduction histidine kinase subgroup 3 dimerisation and phosphoacceptor" evidence="10">
    <location>
        <begin position="200"/>
        <end position="268"/>
    </location>
</feature>
<accession>A0ABY4FP47</accession>
<protein>
    <recommendedName>
        <fullName evidence="2">histidine kinase</fullName>
        <ecNumber evidence="2">2.7.13.3</ecNumber>
    </recommendedName>
</protein>
<dbReference type="Gene3D" id="1.20.5.1930">
    <property type="match status" value="1"/>
</dbReference>
<dbReference type="Proteomes" id="UP000831786">
    <property type="component" value="Chromosome"/>
</dbReference>
<evidence type="ECO:0000313" key="11">
    <source>
        <dbReference type="EMBL" id="UOQ58011.1"/>
    </source>
</evidence>
<dbReference type="EMBL" id="CP095045">
    <property type="protein sequence ID" value="UOQ58011.1"/>
    <property type="molecule type" value="Genomic_DNA"/>
</dbReference>
<keyword evidence="3" id="KW-0597">Phosphoprotein</keyword>
<evidence type="ECO:0000256" key="7">
    <source>
        <dbReference type="ARBA" id="ARBA00022840"/>
    </source>
</evidence>
<name>A0ABY4FP47_9MICO</name>
<keyword evidence="9" id="KW-0472">Membrane</keyword>
<feature type="transmembrane region" description="Helical" evidence="9">
    <location>
        <begin position="54"/>
        <end position="71"/>
    </location>
</feature>
<keyword evidence="12" id="KW-1185">Reference proteome</keyword>
<feature type="transmembrane region" description="Helical" evidence="9">
    <location>
        <begin position="21"/>
        <end position="42"/>
    </location>
</feature>
<keyword evidence="8" id="KW-0902">Two-component regulatory system</keyword>
<dbReference type="EC" id="2.7.13.3" evidence="2"/>
<evidence type="ECO:0000313" key="12">
    <source>
        <dbReference type="Proteomes" id="UP000831786"/>
    </source>
</evidence>
<feature type="transmembrane region" description="Helical" evidence="9">
    <location>
        <begin position="147"/>
        <end position="165"/>
    </location>
</feature>
<feature type="transmembrane region" description="Helical" evidence="9">
    <location>
        <begin position="78"/>
        <end position="101"/>
    </location>
</feature>
<evidence type="ECO:0000256" key="2">
    <source>
        <dbReference type="ARBA" id="ARBA00012438"/>
    </source>
</evidence>
<evidence type="ECO:0000256" key="6">
    <source>
        <dbReference type="ARBA" id="ARBA00022777"/>
    </source>
</evidence>